<proteinExistence type="predicted"/>
<dbReference type="Proteomes" id="UP000583454">
    <property type="component" value="Unassembled WGS sequence"/>
</dbReference>
<protein>
    <submittedName>
        <fullName evidence="1">Uncharacterized protein</fullName>
    </submittedName>
</protein>
<dbReference type="RefSeq" id="WP_183571037.1">
    <property type="nucleotide sequence ID" value="NZ_JACHOP010000014.1"/>
</dbReference>
<comment type="caution">
    <text evidence="1">The sequence shown here is derived from an EMBL/GenBank/DDBJ whole genome shotgun (WGS) entry which is preliminary data.</text>
</comment>
<dbReference type="EMBL" id="JACHOP010000014">
    <property type="protein sequence ID" value="MBB5758523.1"/>
    <property type="molecule type" value="Genomic_DNA"/>
</dbReference>
<name>A0A840ZP42_9HYPH</name>
<accession>A0A840ZP42</accession>
<evidence type="ECO:0000313" key="2">
    <source>
        <dbReference type="Proteomes" id="UP000583454"/>
    </source>
</evidence>
<reference evidence="1 2" key="1">
    <citation type="submission" date="2020-08" db="EMBL/GenBank/DDBJ databases">
        <title>Genomic Encyclopedia of Type Strains, Phase IV (KMG-IV): sequencing the most valuable type-strain genomes for metagenomic binning, comparative biology and taxonomic classification.</title>
        <authorList>
            <person name="Goeker M."/>
        </authorList>
    </citation>
    <scope>NUCLEOTIDE SEQUENCE [LARGE SCALE GENOMIC DNA]</scope>
    <source>
        <strain evidence="1 2">DSM 2163</strain>
    </source>
</reference>
<dbReference type="AlphaFoldDB" id="A0A840ZP42"/>
<sequence length="118" mass="13064">MEAEGDRWVRLVTYDDVIARMREGVALAGSQRAYAWATGLHEGDLGQVLRDRKLPSERMCNLVGIERHLVVMGEPYSPVWELDLSGASVLDADLHALRQRIARLSAAKRARAAAEPPS</sequence>
<evidence type="ECO:0000313" key="1">
    <source>
        <dbReference type="EMBL" id="MBB5758523.1"/>
    </source>
</evidence>
<gene>
    <name evidence="1" type="ORF">HNR00_003245</name>
</gene>
<keyword evidence="2" id="KW-1185">Reference proteome</keyword>
<organism evidence="1 2">
    <name type="scientific">Methylorubrum rhodinum</name>
    <dbReference type="NCBI Taxonomy" id="29428"/>
    <lineage>
        <taxon>Bacteria</taxon>
        <taxon>Pseudomonadati</taxon>
        <taxon>Pseudomonadota</taxon>
        <taxon>Alphaproteobacteria</taxon>
        <taxon>Hyphomicrobiales</taxon>
        <taxon>Methylobacteriaceae</taxon>
        <taxon>Methylorubrum</taxon>
    </lineage>
</organism>